<dbReference type="Gene3D" id="3.40.50.300">
    <property type="entry name" value="P-loop containing nucleotide triphosphate hydrolases"/>
    <property type="match status" value="1"/>
</dbReference>
<feature type="domain" description="AAA+ ATPase" evidence="1">
    <location>
        <begin position="58"/>
        <end position="202"/>
    </location>
</feature>
<reference evidence="2 3" key="1">
    <citation type="submission" date="2018-01" db="EMBL/GenBank/DDBJ databases">
        <title>Genomic Encyclopedia of Archaeal and Bacterial Type Strains, Phase II (KMG-II): from individual species to whole genera.</title>
        <authorList>
            <person name="Goeker M."/>
        </authorList>
    </citation>
    <scope>NUCLEOTIDE SEQUENCE [LARGE SCALE GENOMIC DNA]</scope>
    <source>
        <strain evidence="2 3">DSM 12048</strain>
    </source>
</reference>
<dbReference type="AlphaFoldDB" id="A0A2S5JE16"/>
<proteinExistence type="predicted"/>
<comment type="caution">
    <text evidence="2">The sequence shown here is derived from an EMBL/GenBank/DDBJ whole genome shotgun (WGS) entry which is preliminary data.</text>
</comment>
<dbReference type="InterPro" id="IPR003593">
    <property type="entry name" value="AAA+_ATPase"/>
</dbReference>
<dbReference type="SUPFAM" id="SSF52540">
    <property type="entry name" value="P-loop containing nucleoside triphosphate hydrolases"/>
    <property type="match status" value="1"/>
</dbReference>
<dbReference type="Pfam" id="PF13401">
    <property type="entry name" value="AAA_22"/>
    <property type="match status" value="1"/>
</dbReference>
<dbReference type="OrthoDB" id="7828921at2"/>
<dbReference type="RefSeq" id="WP_104072540.1">
    <property type="nucleotide sequence ID" value="NZ_PRDS01000010.1"/>
</dbReference>
<dbReference type="Proteomes" id="UP000239736">
    <property type="component" value="Unassembled WGS sequence"/>
</dbReference>
<dbReference type="PANTHER" id="PTHR35894:SF1">
    <property type="entry name" value="PHOSPHORIBULOKINASE _ URIDINE KINASE FAMILY"/>
    <property type="match status" value="1"/>
</dbReference>
<protein>
    <submittedName>
        <fullName evidence="2">Type II secretory pathway predicted ATPase ExeA</fullName>
    </submittedName>
</protein>
<name>A0A2S5JE16_9RHOB</name>
<evidence type="ECO:0000313" key="3">
    <source>
        <dbReference type="Proteomes" id="UP000239736"/>
    </source>
</evidence>
<dbReference type="EMBL" id="PRDS01000010">
    <property type="protein sequence ID" value="PPB79659.1"/>
    <property type="molecule type" value="Genomic_DNA"/>
</dbReference>
<dbReference type="InterPro" id="IPR052026">
    <property type="entry name" value="ExeA_AAA_ATPase_DNA-bind"/>
</dbReference>
<gene>
    <name evidence="2" type="ORF">LV82_02676</name>
</gene>
<dbReference type="PANTHER" id="PTHR35894">
    <property type="entry name" value="GENERAL SECRETION PATHWAY PROTEIN A-RELATED"/>
    <property type="match status" value="1"/>
</dbReference>
<accession>A0A2S5JE16</accession>
<evidence type="ECO:0000259" key="1">
    <source>
        <dbReference type="SMART" id="SM00382"/>
    </source>
</evidence>
<dbReference type="InterPro" id="IPR049945">
    <property type="entry name" value="AAA_22"/>
</dbReference>
<dbReference type="GO" id="GO:0016887">
    <property type="term" value="F:ATP hydrolysis activity"/>
    <property type="evidence" value="ECO:0007669"/>
    <property type="project" value="InterPro"/>
</dbReference>
<evidence type="ECO:0000313" key="2">
    <source>
        <dbReference type="EMBL" id="PPB79659.1"/>
    </source>
</evidence>
<dbReference type="InterPro" id="IPR027417">
    <property type="entry name" value="P-loop_NTPase"/>
</dbReference>
<organism evidence="2 3">
    <name type="scientific">Albidovulum inexpectatum</name>
    <dbReference type="NCBI Taxonomy" id="196587"/>
    <lineage>
        <taxon>Bacteria</taxon>
        <taxon>Pseudomonadati</taxon>
        <taxon>Pseudomonadota</taxon>
        <taxon>Alphaproteobacteria</taxon>
        <taxon>Rhodobacterales</taxon>
        <taxon>Paracoccaceae</taxon>
        <taxon>Albidovulum</taxon>
    </lineage>
</organism>
<sequence>MNKVVETETNIGDNVSFYMEFYGFHERPFTLVPDPDFLFWSPQHRRAYSVLEFGILSRAPITLVTGGVGCGKTTLLRELLRQFGDKVTVGLISNAQGGRGELIQWVLNALAVPFDPAAGYVPLFQKLQDFLIEEYAAGRRVVLIFDEAQNLSPESLEELRMLTNINSGKDEVIQLVLVGQPELRDMVLRPSLRQLAQRIAASFHLRPLEADDVVALIRHRLRSAGGTGEEVTEAAARMVHKVTHGVPRLVNQLCDMALLYGWSMDMAQVDENVVQAVLDDGVFFAAQIAAEEEEKAT</sequence>
<dbReference type="SMART" id="SM00382">
    <property type="entry name" value="AAA"/>
    <property type="match status" value="1"/>
</dbReference>
<keyword evidence="3" id="KW-1185">Reference proteome</keyword>